<evidence type="ECO:0000256" key="2">
    <source>
        <dbReference type="SAM" id="MobiDB-lite"/>
    </source>
</evidence>
<evidence type="ECO:0000313" key="3">
    <source>
        <dbReference type="EMBL" id="CAD7241500.1"/>
    </source>
</evidence>
<dbReference type="OrthoDB" id="6424451at2759"/>
<dbReference type="Proteomes" id="UP000677054">
    <property type="component" value="Unassembled WGS sequence"/>
</dbReference>
<comment type="similarity">
    <text evidence="1">Belongs to the HEBP family.</text>
</comment>
<dbReference type="InterPro" id="IPR011256">
    <property type="entry name" value="Reg_factor_effector_dom_sf"/>
</dbReference>
<reference evidence="3" key="1">
    <citation type="submission" date="2020-11" db="EMBL/GenBank/DDBJ databases">
        <authorList>
            <person name="Tran Van P."/>
        </authorList>
    </citation>
    <scope>NUCLEOTIDE SEQUENCE</scope>
</reference>
<organism evidence="3">
    <name type="scientific">Darwinula stevensoni</name>
    <dbReference type="NCBI Taxonomy" id="69355"/>
    <lineage>
        <taxon>Eukaryota</taxon>
        <taxon>Metazoa</taxon>
        <taxon>Ecdysozoa</taxon>
        <taxon>Arthropoda</taxon>
        <taxon>Crustacea</taxon>
        <taxon>Oligostraca</taxon>
        <taxon>Ostracoda</taxon>
        <taxon>Podocopa</taxon>
        <taxon>Podocopida</taxon>
        <taxon>Darwinulocopina</taxon>
        <taxon>Darwinuloidea</taxon>
        <taxon>Darwinulidae</taxon>
        <taxon>Darwinula</taxon>
    </lineage>
</organism>
<feature type="region of interest" description="Disordered" evidence="2">
    <location>
        <begin position="232"/>
        <end position="273"/>
    </location>
</feature>
<dbReference type="EMBL" id="LR899658">
    <property type="protein sequence ID" value="CAD7241500.1"/>
    <property type="molecule type" value="Genomic_DNA"/>
</dbReference>
<dbReference type="SUPFAM" id="SSF55136">
    <property type="entry name" value="Probable bacterial effector-binding domain"/>
    <property type="match status" value="1"/>
</dbReference>
<keyword evidence="4" id="KW-1185">Reference proteome</keyword>
<evidence type="ECO:0000256" key="1">
    <source>
        <dbReference type="ARBA" id="ARBA00009817"/>
    </source>
</evidence>
<dbReference type="EMBL" id="CAJPEV010000141">
    <property type="protein sequence ID" value="CAG0881285.1"/>
    <property type="molecule type" value="Genomic_DNA"/>
</dbReference>
<accession>A0A7R8X040</accession>
<proteinExistence type="inferred from homology"/>
<dbReference type="AlphaFoldDB" id="A0A7R8X040"/>
<dbReference type="Pfam" id="PF04832">
    <property type="entry name" value="SOUL"/>
    <property type="match status" value="1"/>
</dbReference>
<feature type="region of interest" description="Disordered" evidence="2">
    <location>
        <begin position="87"/>
        <end position="128"/>
    </location>
</feature>
<sequence>MAFVLGALKSALVGTDTAPYEVVNKHKENYEERLYPPMKWVTTQLKGTSRSAIQKTMFHTLFDFINGKNETGKKMDMTTPVTMLYRLCPEEEGKSEEDEKKEETGNEEGNKKGENEEHGKKDKEGKDEKAKQWEFTMGFYIPPNFQESPPKPSAENVSILENPEMRIVSRTFGGYVKDEEWLKEAEEFKKVLQDKGEQKVDLTHYYTVGYDPPFKPFGRRNEIWFIKKEADEHSVKKEEEEVKEEKKEEENKKEDSKEEETKESEKSEEAKAE</sequence>
<dbReference type="PANTHER" id="PTHR11220">
    <property type="entry name" value="HEME-BINDING PROTEIN-RELATED"/>
    <property type="match status" value="1"/>
</dbReference>
<feature type="compositionally biased region" description="Basic and acidic residues" evidence="2">
    <location>
        <begin position="88"/>
        <end position="128"/>
    </location>
</feature>
<dbReference type="PANTHER" id="PTHR11220:SF1">
    <property type="entry name" value="HEME-BINDING PROTEIN 2"/>
    <property type="match status" value="1"/>
</dbReference>
<evidence type="ECO:0008006" key="5">
    <source>
        <dbReference type="Google" id="ProtNLM"/>
    </source>
</evidence>
<gene>
    <name evidence="3" type="ORF">DSTB1V02_LOCUS1487</name>
</gene>
<name>A0A7R8X040_9CRUS</name>
<dbReference type="Gene3D" id="3.20.80.10">
    <property type="entry name" value="Regulatory factor, effector binding domain"/>
    <property type="match status" value="1"/>
</dbReference>
<evidence type="ECO:0000313" key="4">
    <source>
        <dbReference type="Proteomes" id="UP000677054"/>
    </source>
</evidence>
<protein>
    <recommendedName>
        <fullName evidence="5">SOUL heme-binding protein</fullName>
    </recommendedName>
</protein>
<dbReference type="InterPro" id="IPR006917">
    <property type="entry name" value="SOUL_heme-bd"/>
</dbReference>